<dbReference type="PANTHER" id="PTHR35812:SF1">
    <property type="entry name" value="LIPOPROTEIN"/>
    <property type="match status" value="1"/>
</dbReference>
<dbReference type="InterPro" id="IPR011460">
    <property type="entry name" value="Lcl_C"/>
</dbReference>
<gene>
    <name evidence="3" type="ORF">LXT13_01160</name>
</gene>
<sequence>MTLEAPRPLIAPPTPAGRAPARRLAPTALIGLIGTAALLSSCGGGGGGGSSPPPAPAPKGPLTVSIDPVVAGKDLSVKITLASGATGPVDVVYSTAPTGTVTGDATGGDRCNSVGVDFIAATKATATVPAGASSVTVAIPTCANTSFEPNERLDVTTELEGRTTSTRALIVNNFPGGLNDTGITQCLNAANALVACSAADIAGQDGAAGRDASALTNDAADGRVGFSFAAAGGGACLQDQVTGFFWDTASATANTLAAAQALVDAANAGQRCGRTDWRLPTPAELASLVDNGATTGARIDAKFGTTAAVPSWTGAAYAGDPRANWVVDFGSGAVSFESAVNPLGKTFSTRLVAGTATADADCDNATTPRYTDHGNGTVSDKQTGLMWMQCVDGLSGASCATGTATSHASFAAALARATAVNGDAAGAGKGYNDWRVPNRNELASLVNWRCSSPAIQRSRFPGTPNASVWTSSPATVAGFVWYVDFTDGNLGLSGSAGNRVLRLVRAGQ</sequence>
<evidence type="ECO:0000259" key="2">
    <source>
        <dbReference type="Pfam" id="PF07603"/>
    </source>
</evidence>
<feature type="domain" description="Lcl C-terminal" evidence="2">
    <location>
        <begin position="236"/>
        <end position="352"/>
    </location>
</feature>
<dbReference type="SUPFAM" id="SSF141072">
    <property type="entry name" value="CalX-like"/>
    <property type="match status" value="1"/>
</dbReference>
<dbReference type="Gene3D" id="2.60.40.2030">
    <property type="match status" value="1"/>
</dbReference>
<name>A0ABS8XJM3_9BURK</name>
<proteinExistence type="predicted"/>
<dbReference type="Pfam" id="PF07603">
    <property type="entry name" value="Lcl_C"/>
    <property type="match status" value="2"/>
</dbReference>
<dbReference type="EMBL" id="JAJTWU010000001">
    <property type="protein sequence ID" value="MCE4553054.1"/>
    <property type="molecule type" value="Genomic_DNA"/>
</dbReference>
<protein>
    <submittedName>
        <fullName evidence="3">DUF1566 domain-containing protein</fullName>
    </submittedName>
</protein>
<keyword evidence="4" id="KW-1185">Reference proteome</keyword>
<evidence type="ECO:0000256" key="1">
    <source>
        <dbReference type="SAM" id="MobiDB-lite"/>
    </source>
</evidence>
<dbReference type="PANTHER" id="PTHR35812">
    <property type="entry name" value="LIPOPROTEIN"/>
    <property type="match status" value="1"/>
</dbReference>
<dbReference type="Proteomes" id="UP001200741">
    <property type="component" value="Unassembled WGS sequence"/>
</dbReference>
<feature type="region of interest" description="Disordered" evidence="1">
    <location>
        <begin position="43"/>
        <end position="63"/>
    </location>
</feature>
<accession>A0ABS8XJM3</accession>
<feature type="region of interest" description="Disordered" evidence="1">
    <location>
        <begin position="1"/>
        <end position="20"/>
    </location>
</feature>
<organism evidence="3 4">
    <name type="scientific">Pelomonas cellulosilytica</name>
    <dbReference type="NCBI Taxonomy" id="2906762"/>
    <lineage>
        <taxon>Bacteria</taxon>
        <taxon>Pseudomonadati</taxon>
        <taxon>Pseudomonadota</taxon>
        <taxon>Betaproteobacteria</taxon>
        <taxon>Burkholderiales</taxon>
        <taxon>Sphaerotilaceae</taxon>
        <taxon>Roseateles</taxon>
    </lineage>
</organism>
<comment type="caution">
    <text evidence="3">The sequence shown here is derived from an EMBL/GenBank/DDBJ whole genome shotgun (WGS) entry which is preliminary data.</text>
</comment>
<evidence type="ECO:0000313" key="3">
    <source>
        <dbReference type="EMBL" id="MCE4553054.1"/>
    </source>
</evidence>
<feature type="domain" description="Lcl C-terminal" evidence="2">
    <location>
        <begin position="376"/>
        <end position="505"/>
    </location>
</feature>
<dbReference type="RefSeq" id="WP_233369765.1">
    <property type="nucleotide sequence ID" value="NZ_JAJTWU010000001.1"/>
</dbReference>
<evidence type="ECO:0000313" key="4">
    <source>
        <dbReference type="Proteomes" id="UP001200741"/>
    </source>
</evidence>
<reference evidence="3 4" key="1">
    <citation type="submission" date="2021-12" db="EMBL/GenBank/DDBJ databases">
        <title>Genome seq of P8.</title>
        <authorList>
            <person name="Seo T."/>
        </authorList>
    </citation>
    <scope>NUCLEOTIDE SEQUENCE [LARGE SCALE GENOMIC DNA]</scope>
    <source>
        <strain evidence="3 4">P8</strain>
    </source>
</reference>
<dbReference type="InterPro" id="IPR038081">
    <property type="entry name" value="CalX-like_sf"/>
</dbReference>